<name>A0A0J8BRE0_BETVV</name>
<evidence type="ECO:0000313" key="1">
    <source>
        <dbReference type="EMBL" id="KMT04060.1"/>
    </source>
</evidence>
<accession>A0A0J8BRE0</accession>
<dbReference type="Gramene" id="KMT04060">
    <property type="protein sequence ID" value="KMT04060"/>
    <property type="gene ID" value="BVRB_8g186550"/>
</dbReference>
<protein>
    <submittedName>
        <fullName evidence="1">Uncharacterized protein</fullName>
    </submittedName>
</protein>
<dbReference type="OrthoDB" id="1693853at2759"/>
<organism evidence="1 2">
    <name type="scientific">Beta vulgaris subsp. vulgaris</name>
    <name type="common">Beet</name>
    <dbReference type="NCBI Taxonomy" id="3555"/>
    <lineage>
        <taxon>Eukaryota</taxon>
        <taxon>Viridiplantae</taxon>
        <taxon>Streptophyta</taxon>
        <taxon>Embryophyta</taxon>
        <taxon>Tracheophyta</taxon>
        <taxon>Spermatophyta</taxon>
        <taxon>Magnoliopsida</taxon>
        <taxon>eudicotyledons</taxon>
        <taxon>Gunneridae</taxon>
        <taxon>Pentapetalae</taxon>
        <taxon>Caryophyllales</taxon>
        <taxon>Chenopodiaceae</taxon>
        <taxon>Betoideae</taxon>
        <taxon>Beta</taxon>
    </lineage>
</organism>
<dbReference type="EMBL" id="KQ090159">
    <property type="protein sequence ID" value="KMT04060.1"/>
    <property type="molecule type" value="Genomic_DNA"/>
</dbReference>
<keyword evidence="2" id="KW-1185">Reference proteome</keyword>
<dbReference type="AlphaFoldDB" id="A0A0J8BRE0"/>
<sequence length="39" mass="4423">MYAFAETTGMYRNSKGKLIGGSQKTLHTMDSLKAELRTW</sequence>
<evidence type="ECO:0000313" key="2">
    <source>
        <dbReference type="Proteomes" id="UP000035740"/>
    </source>
</evidence>
<dbReference type="Proteomes" id="UP000035740">
    <property type="component" value="Chromosome 8"/>
</dbReference>
<proteinExistence type="predicted"/>
<gene>
    <name evidence="1" type="ORF">BVRB_8g186550</name>
</gene>
<reference evidence="1 2" key="1">
    <citation type="journal article" date="2014" name="Nature">
        <title>The genome of the recently domesticated crop plant sugar beet (Beta vulgaris).</title>
        <authorList>
            <person name="Dohm J.C."/>
            <person name="Minoche A.E."/>
            <person name="Holtgrawe D."/>
            <person name="Capella-Gutierrez S."/>
            <person name="Zakrzewski F."/>
            <person name="Tafer H."/>
            <person name="Rupp O."/>
            <person name="Sorensen T.R."/>
            <person name="Stracke R."/>
            <person name="Reinhardt R."/>
            <person name="Goesmann A."/>
            <person name="Kraft T."/>
            <person name="Schulz B."/>
            <person name="Stadler P.F."/>
            <person name="Schmidt T."/>
            <person name="Gabaldon T."/>
            <person name="Lehrach H."/>
            <person name="Weisshaar B."/>
            <person name="Himmelbauer H."/>
        </authorList>
    </citation>
    <scope>NUCLEOTIDE SEQUENCE [LARGE SCALE GENOMIC DNA]</scope>
    <source>
        <tissue evidence="1">Taproot</tissue>
    </source>
</reference>